<dbReference type="InterPro" id="IPR044917">
    <property type="entry name" value="PRIMPOL"/>
</dbReference>
<dbReference type="GO" id="GO:0003887">
    <property type="term" value="F:DNA-directed DNA polymerase activity"/>
    <property type="evidence" value="ECO:0007669"/>
    <property type="project" value="UniProtKB-EC"/>
</dbReference>
<accession>A0AAX4PMR8</accession>
<name>A0AAX4PMR8_9CHLO</name>
<organism evidence="6 7">
    <name type="scientific">Chloropicon roscoffensis</name>
    <dbReference type="NCBI Taxonomy" id="1461544"/>
    <lineage>
        <taxon>Eukaryota</taxon>
        <taxon>Viridiplantae</taxon>
        <taxon>Chlorophyta</taxon>
        <taxon>Chloropicophyceae</taxon>
        <taxon>Chloropicales</taxon>
        <taxon>Chloropicaceae</taxon>
        <taxon>Chloropicon</taxon>
    </lineage>
</organism>
<reference evidence="6 7" key="1">
    <citation type="submission" date="2024-03" db="EMBL/GenBank/DDBJ databases">
        <title>Complete genome sequence of the green alga Chloropicon roscoffensis RCC1871.</title>
        <authorList>
            <person name="Lemieux C."/>
            <person name="Pombert J.-F."/>
            <person name="Otis C."/>
            <person name="Turmel M."/>
        </authorList>
    </citation>
    <scope>NUCLEOTIDE SEQUENCE [LARGE SCALE GENOMIC DNA]</scope>
    <source>
        <strain evidence="6 7">RCC1871</strain>
    </source>
</reference>
<comment type="catalytic activity">
    <reaction evidence="4">
        <text>DNA(n) + a 2'-deoxyribonucleoside 5'-triphosphate = DNA(n+1) + diphosphate</text>
        <dbReference type="Rhea" id="RHEA:22508"/>
        <dbReference type="Rhea" id="RHEA-COMP:17339"/>
        <dbReference type="Rhea" id="RHEA-COMP:17340"/>
        <dbReference type="ChEBI" id="CHEBI:33019"/>
        <dbReference type="ChEBI" id="CHEBI:61560"/>
        <dbReference type="ChEBI" id="CHEBI:173112"/>
        <dbReference type="EC" id="2.7.7.7"/>
    </reaction>
    <physiologicalReaction direction="left-to-right" evidence="4">
        <dbReference type="Rhea" id="RHEA:22509"/>
    </physiologicalReaction>
</comment>
<dbReference type="GO" id="GO:0006264">
    <property type="term" value="P:mitochondrial DNA replication"/>
    <property type="evidence" value="ECO:0007669"/>
    <property type="project" value="TreeGrafter"/>
</dbReference>
<sequence>MSRRSLLSAVREASERQRKREEREEATRDALVMASPPPPLLRPNQSSLPSCSGREVEHPGPLKKKDRKSFYGDKWETKLFKKGVPGTLYAFFRSCWEQHRGGTAGEASSVFADPFKTFSRQRHMFEWADDLGRGREGGERLRYFAFEVPTASGSSRRGFLATTLRRFWRHYSVMPSCSRHYYELIRENEPCSMYYDLEFSKALNEGRAESGDRIVDLVISLTRDELRERFGVDLIAGAVELDSSTDKKWSRHLILHLGGGSTLASNAHAGQIASSVCSRLLEKVGEGCPRHRELMVVGSGGVEVPLIDVSVYSRNRTFRIWRSSKCGKGVELLPTPRFLGGTFLKDAALRKSGVERRFFEDSLVTGRAAGGEGARLSCQEVDAGTRGGLMGLSGNKVHQRTPRCAPCRPEEGEGPLLRYPKLCRFLCDSESPDGRPLGRLRSHVHFVESGTIIMNLAENRYCSRVGRQHKSNGVFLVVDCKLGQWYQKCYDPDCRGHRGESRPLPLDVMVELSEEDPTVEVEDDDFLRQVDAIEEEHLGEGKALRAES</sequence>
<dbReference type="EC" id="2.7.7.102" evidence="3"/>
<dbReference type="GO" id="GO:0031297">
    <property type="term" value="P:replication fork processing"/>
    <property type="evidence" value="ECO:0007669"/>
    <property type="project" value="TreeGrafter"/>
</dbReference>
<dbReference type="PANTHER" id="PTHR31399:SF0">
    <property type="entry name" value="DNA-DIRECTED PRIMASE_POLYMERASE PROTEIN"/>
    <property type="match status" value="1"/>
</dbReference>
<dbReference type="GO" id="GO:0042276">
    <property type="term" value="P:error-prone translesion synthesis"/>
    <property type="evidence" value="ECO:0007669"/>
    <property type="project" value="InterPro"/>
</dbReference>
<dbReference type="GO" id="GO:0003682">
    <property type="term" value="F:chromatin binding"/>
    <property type="evidence" value="ECO:0007669"/>
    <property type="project" value="TreeGrafter"/>
</dbReference>
<dbReference type="AlphaFoldDB" id="A0AAX4PMR8"/>
<evidence type="ECO:0000256" key="5">
    <source>
        <dbReference type="SAM" id="MobiDB-lite"/>
    </source>
</evidence>
<evidence type="ECO:0000313" key="7">
    <source>
        <dbReference type="Proteomes" id="UP001472866"/>
    </source>
</evidence>
<protein>
    <recommendedName>
        <fullName evidence="1">DNA-directed primase/polymerase protein</fullName>
        <ecNumber evidence="3">2.7.7.102</ecNumber>
    </recommendedName>
</protein>
<dbReference type="GO" id="GO:0005759">
    <property type="term" value="C:mitochondrial matrix"/>
    <property type="evidence" value="ECO:0007669"/>
    <property type="project" value="TreeGrafter"/>
</dbReference>
<dbReference type="Proteomes" id="UP001472866">
    <property type="component" value="Chromosome 17"/>
</dbReference>
<evidence type="ECO:0000256" key="1">
    <source>
        <dbReference type="ARBA" id="ARBA00026139"/>
    </source>
</evidence>
<dbReference type="EMBL" id="CP151517">
    <property type="protein sequence ID" value="WZN66950.1"/>
    <property type="molecule type" value="Genomic_DNA"/>
</dbReference>
<keyword evidence="7" id="KW-1185">Reference proteome</keyword>
<evidence type="ECO:0000256" key="3">
    <source>
        <dbReference type="ARBA" id="ARBA00044768"/>
    </source>
</evidence>
<feature type="region of interest" description="Disordered" evidence="5">
    <location>
        <begin position="1"/>
        <end position="67"/>
    </location>
</feature>
<comment type="catalytic activity">
    <reaction evidence="2">
        <text>ssDNA + n NTP = ssDNA/pppN(pN)n-1 hybrid + (n-1) diphosphate.</text>
        <dbReference type="EC" id="2.7.7.102"/>
    </reaction>
</comment>
<dbReference type="GO" id="GO:0005634">
    <property type="term" value="C:nucleus"/>
    <property type="evidence" value="ECO:0007669"/>
    <property type="project" value="TreeGrafter"/>
</dbReference>
<dbReference type="PANTHER" id="PTHR31399">
    <property type="entry name" value="DNA-DIRECTED PRIMASE / POLYMERASE PROTEIN"/>
    <property type="match status" value="1"/>
</dbReference>
<evidence type="ECO:0000256" key="2">
    <source>
        <dbReference type="ARBA" id="ARBA00044677"/>
    </source>
</evidence>
<evidence type="ECO:0000313" key="6">
    <source>
        <dbReference type="EMBL" id="WZN66950.1"/>
    </source>
</evidence>
<proteinExistence type="predicted"/>
<dbReference type="Pfam" id="PF03121">
    <property type="entry name" value="Herpes_UL52"/>
    <property type="match status" value="1"/>
</dbReference>
<evidence type="ECO:0000256" key="4">
    <source>
        <dbReference type="ARBA" id="ARBA00047303"/>
    </source>
</evidence>
<dbReference type="GO" id="GO:0009411">
    <property type="term" value="P:response to UV"/>
    <property type="evidence" value="ECO:0007669"/>
    <property type="project" value="TreeGrafter"/>
</dbReference>
<feature type="compositionally biased region" description="Basic and acidic residues" evidence="5">
    <location>
        <begin position="12"/>
        <end position="28"/>
    </location>
</feature>
<gene>
    <name evidence="6" type="ORF">HKI87_17g85220</name>
</gene>